<proteinExistence type="predicted"/>
<dbReference type="SMART" id="SM00471">
    <property type="entry name" value="HDc"/>
    <property type="match status" value="1"/>
</dbReference>
<dbReference type="CDD" id="cd00077">
    <property type="entry name" value="HDc"/>
    <property type="match status" value="1"/>
</dbReference>
<reference evidence="3 4" key="1">
    <citation type="submission" date="2018-06" db="EMBL/GenBank/DDBJ databases">
        <title>Natronomonas sp. F16-60 a new haloarchaeon isolated from a solar saltern of Isla Cristina, Huelva, Spain.</title>
        <authorList>
            <person name="Duran-Viseras A."/>
            <person name="Sanchez-Porro C."/>
            <person name="Ventosa A."/>
        </authorList>
    </citation>
    <scope>NUCLEOTIDE SEQUENCE [LARGE SCALE GENOMIC DNA]</scope>
    <source>
        <strain evidence="3 4">F16-60</strain>
    </source>
</reference>
<organism evidence="3 4">
    <name type="scientific">Haloglomus irregulare</name>
    <dbReference type="NCBI Taxonomy" id="2234134"/>
    <lineage>
        <taxon>Archaea</taxon>
        <taxon>Methanobacteriati</taxon>
        <taxon>Methanobacteriota</taxon>
        <taxon>Stenosarchaea group</taxon>
        <taxon>Halobacteria</taxon>
        <taxon>Halobacteriales</taxon>
        <taxon>Natronomonadaceae</taxon>
        <taxon>Haloglomus</taxon>
    </lineage>
</organism>
<dbReference type="AlphaFoldDB" id="A0A554MWG8"/>
<dbReference type="InParanoid" id="A0A554MWG8"/>
<dbReference type="InterPro" id="IPR039967">
    <property type="entry name" value="MJ1020-like"/>
</dbReference>
<dbReference type="PANTHER" id="PTHR40517">
    <property type="entry name" value="METAL-DEPENDENT PHOSPHOHYDROLASE, HD SUPERFAMILY-RELATED"/>
    <property type="match status" value="1"/>
</dbReference>
<dbReference type="Gene3D" id="1.10.3210.10">
    <property type="entry name" value="Hypothetical protein af1432"/>
    <property type="match status" value="1"/>
</dbReference>
<dbReference type="OrthoDB" id="103508at2157"/>
<dbReference type="InterPro" id="IPR003607">
    <property type="entry name" value="HD/PDEase_dom"/>
</dbReference>
<accession>A0A554MWG8</accession>
<keyword evidence="3" id="KW-0378">Hydrolase</keyword>
<evidence type="ECO:0000313" key="3">
    <source>
        <dbReference type="EMBL" id="TSD09472.1"/>
    </source>
</evidence>
<feature type="region of interest" description="Disordered" evidence="1">
    <location>
        <begin position="1"/>
        <end position="22"/>
    </location>
</feature>
<evidence type="ECO:0000313" key="4">
    <source>
        <dbReference type="Proteomes" id="UP000319894"/>
    </source>
</evidence>
<protein>
    <submittedName>
        <fullName evidence="3">Phosphohydrolase</fullName>
    </submittedName>
</protein>
<evidence type="ECO:0000256" key="1">
    <source>
        <dbReference type="SAM" id="MobiDB-lite"/>
    </source>
</evidence>
<dbReference type="SUPFAM" id="SSF109604">
    <property type="entry name" value="HD-domain/PDEase-like"/>
    <property type="match status" value="1"/>
</dbReference>
<feature type="compositionally biased region" description="Low complexity" evidence="1">
    <location>
        <begin position="1"/>
        <end position="11"/>
    </location>
</feature>
<dbReference type="EMBL" id="QMDX01000012">
    <property type="protein sequence ID" value="TSD09472.1"/>
    <property type="molecule type" value="Genomic_DNA"/>
</dbReference>
<comment type="caution">
    <text evidence="3">The sequence shown here is derived from an EMBL/GenBank/DDBJ whole genome shotgun (WGS) entry which is preliminary data.</text>
</comment>
<gene>
    <name evidence="3" type="ORF">DP107_15115</name>
</gene>
<dbReference type="PANTHER" id="PTHR40517:SF1">
    <property type="entry name" value="METAL-DEPENDENT PHOSPHOHYDROLASE, HD SUPERFAMILY-RELATED"/>
    <property type="match status" value="1"/>
</dbReference>
<dbReference type="Pfam" id="PF01966">
    <property type="entry name" value="HD"/>
    <property type="match status" value="1"/>
</dbReference>
<feature type="domain" description="HD/PDEase" evidence="2">
    <location>
        <begin position="61"/>
        <end position="197"/>
    </location>
</feature>
<keyword evidence="4" id="KW-1185">Reference proteome</keyword>
<dbReference type="InterPro" id="IPR006674">
    <property type="entry name" value="HD_domain"/>
</dbReference>
<name>A0A554MWG8_9EURY</name>
<dbReference type="GO" id="GO:0016787">
    <property type="term" value="F:hydrolase activity"/>
    <property type="evidence" value="ECO:0007669"/>
    <property type="project" value="UniProtKB-KW"/>
</dbReference>
<sequence length="278" mass="30628">MSDTPDSTPDGTDGGREYDPAAAHHFPDERLNRVLDHLADDEEVAAYLEAQNVNPVARKGYNDHGRKHVDIVRNRALCLYDLLKAGGVRFNGATEQGLPEADEAVIVALAATLHDIGHVVHRDEHPYYSIPLAADLLDRLLPELGYETAEAVRVTGETLHAILCHHTEEEPLTTEAGVVRVADALDMERGRSRIPYQEGGRGINTISSQAIRRVSLRRGDDRPVLVEIEMTDAAGVYQVDQLLKAKLQGSGLEDDIRIVAVHTKVGDGEDRLVERFEL</sequence>
<evidence type="ECO:0000259" key="2">
    <source>
        <dbReference type="SMART" id="SM00471"/>
    </source>
</evidence>
<dbReference type="RefSeq" id="WP_144262982.1">
    <property type="nucleotide sequence ID" value="NZ_QMDX01000012.1"/>
</dbReference>
<dbReference type="Proteomes" id="UP000319894">
    <property type="component" value="Unassembled WGS sequence"/>
</dbReference>